<accession>A0A7S1YGS2</accession>
<sequence>MLTDQWRVRLVRARNRDRSSAKQELLDELPADDRLTVEGRRLRAELLHGANKQGSAEIDSLLRQLRTFPAPVLSFIQYRKAVLIKKDRRMLDSHRAALDLVQAASKDLDRFYGQVAEHVQLNTILSTTLHGKLFKWLQPPSHGSNRRLSATCMRYGWAVLRAKRGADLNDSVATLMQTELERRLHASTGPSAARDLLEFRILCAWPITLSSFQADWLSEFFERASPRDLVCVLLRLDSDSADGIVNTITDERRKADSIEELALRRRALDACWVDKARSGERLLLALIVNVQLSTLASDGIPDGVGSIWTGTVEDVLTRAAAAVADPPGRCHVLVGVDPVHWDMRLHQPTNAGGNFVVTSIPARAIKCTFDLDRLVAKDNMTALLEQGATSMIPLSRRREALQRGRIPR</sequence>
<dbReference type="AlphaFoldDB" id="A0A7S1YGS2"/>
<name>A0A7S1YGS2_9EUKA</name>
<proteinExistence type="predicted"/>
<reference evidence="1" key="1">
    <citation type="submission" date="2021-01" db="EMBL/GenBank/DDBJ databases">
        <authorList>
            <person name="Corre E."/>
            <person name="Pelletier E."/>
            <person name="Niang G."/>
            <person name="Scheremetjew M."/>
            <person name="Finn R."/>
            <person name="Kale V."/>
            <person name="Holt S."/>
            <person name="Cochrane G."/>
            <person name="Meng A."/>
            <person name="Brown T."/>
            <person name="Cohen L."/>
        </authorList>
    </citation>
    <scope>NUCLEOTIDE SEQUENCE</scope>
    <source>
        <strain evidence="1">ATCC 50979</strain>
    </source>
</reference>
<organism evidence="1">
    <name type="scientific">Sexangularia sp. CB-2014</name>
    <dbReference type="NCBI Taxonomy" id="1486929"/>
    <lineage>
        <taxon>Eukaryota</taxon>
        <taxon>Amoebozoa</taxon>
        <taxon>Tubulinea</taxon>
        <taxon>Elardia</taxon>
        <taxon>Arcellinida</taxon>
        <taxon>Arcellinida incertae sedis</taxon>
        <taxon>Sexangularia</taxon>
    </lineage>
</organism>
<dbReference type="EMBL" id="HBGL01012490">
    <property type="protein sequence ID" value="CAD9304140.1"/>
    <property type="molecule type" value="Transcribed_RNA"/>
</dbReference>
<protein>
    <submittedName>
        <fullName evidence="1">Uncharacterized protein</fullName>
    </submittedName>
</protein>
<evidence type="ECO:0000313" key="1">
    <source>
        <dbReference type="EMBL" id="CAD9304140.1"/>
    </source>
</evidence>
<gene>
    <name evidence="1" type="ORF">SSP0437_LOCUS9768</name>
</gene>